<dbReference type="InterPro" id="IPR049053">
    <property type="entry name" value="AFCA-like_C"/>
</dbReference>
<gene>
    <name evidence="2" type="ORF">FTW19_11600</name>
</gene>
<dbReference type="OrthoDB" id="9802600at2"/>
<evidence type="ECO:0000259" key="1">
    <source>
        <dbReference type="Pfam" id="PF21307"/>
    </source>
</evidence>
<dbReference type="PANTHER" id="PTHR31084:SF19">
    <property type="entry name" value="GLYCOSYL HYDROLASE FAMILY 95 N-TERMINAL DOMAIN-CONTAINING PROTEIN"/>
    <property type="match status" value="1"/>
</dbReference>
<dbReference type="Pfam" id="PF21307">
    <property type="entry name" value="Glyco_hydro_95_C"/>
    <property type="match status" value="1"/>
</dbReference>
<dbReference type="AlphaFoldDB" id="A0A5B9EA92"/>
<dbReference type="SUPFAM" id="SSF48208">
    <property type="entry name" value="Six-hairpin glycosidases"/>
    <property type="match status" value="1"/>
</dbReference>
<accession>A0A5B9EA92</accession>
<reference evidence="2 3" key="1">
    <citation type="submission" date="2019-08" db="EMBL/GenBank/DDBJ databases">
        <title>Complete genome sequence of Terriglobus albidus strain ORNL.</title>
        <authorList>
            <person name="Podar M."/>
        </authorList>
    </citation>
    <scope>NUCLEOTIDE SEQUENCE [LARGE SCALE GENOMIC DNA]</scope>
    <source>
        <strain evidence="2 3">ORNL</strain>
    </source>
</reference>
<sequence>MLLQSHEEVVAPLAALPKAWPKGSYRGLLARGAFEVSANWSNGHADRLEILSRAGGPLKLRYPAIAGATVRTSSGKSVMFKRVDNADISFDTTAGETYVLTAIP</sequence>
<dbReference type="GO" id="GO:0005975">
    <property type="term" value="P:carbohydrate metabolic process"/>
    <property type="evidence" value="ECO:0007669"/>
    <property type="project" value="InterPro"/>
</dbReference>
<dbReference type="InterPro" id="IPR008928">
    <property type="entry name" value="6-hairpin_glycosidase_sf"/>
</dbReference>
<evidence type="ECO:0000313" key="2">
    <source>
        <dbReference type="EMBL" id="QEE28584.1"/>
    </source>
</evidence>
<feature type="domain" description="Alpha fucosidase A-like C-terminal" evidence="1">
    <location>
        <begin position="4"/>
        <end position="100"/>
    </location>
</feature>
<protein>
    <recommendedName>
        <fullName evidence="1">Alpha fucosidase A-like C-terminal domain-containing protein</fullName>
    </recommendedName>
</protein>
<dbReference type="GO" id="GO:0004560">
    <property type="term" value="F:alpha-L-fucosidase activity"/>
    <property type="evidence" value="ECO:0007669"/>
    <property type="project" value="TreeGrafter"/>
</dbReference>
<dbReference type="Proteomes" id="UP000321820">
    <property type="component" value="Chromosome"/>
</dbReference>
<name>A0A5B9EA92_9BACT</name>
<evidence type="ECO:0000313" key="3">
    <source>
        <dbReference type="Proteomes" id="UP000321820"/>
    </source>
</evidence>
<dbReference type="EMBL" id="CP042806">
    <property type="protein sequence ID" value="QEE28584.1"/>
    <property type="molecule type" value="Genomic_DNA"/>
</dbReference>
<dbReference type="Gene3D" id="2.60.40.1180">
    <property type="entry name" value="Golgi alpha-mannosidase II"/>
    <property type="match status" value="1"/>
</dbReference>
<keyword evidence="3" id="KW-1185">Reference proteome</keyword>
<dbReference type="KEGG" id="talb:FTW19_11600"/>
<dbReference type="RefSeq" id="WP_147647774.1">
    <property type="nucleotide sequence ID" value="NZ_CP042806.1"/>
</dbReference>
<proteinExistence type="predicted"/>
<dbReference type="InterPro" id="IPR013780">
    <property type="entry name" value="Glyco_hydro_b"/>
</dbReference>
<dbReference type="PANTHER" id="PTHR31084">
    <property type="entry name" value="ALPHA-L-FUCOSIDASE 2"/>
    <property type="match status" value="1"/>
</dbReference>
<organism evidence="2 3">
    <name type="scientific">Terriglobus albidus</name>
    <dbReference type="NCBI Taxonomy" id="1592106"/>
    <lineage>
        <taxon>Bacteria</taxon>
        <taxon>Pseudomonadati</taxon>
        <taxon>Acidobacteriota</taxon>
        <taxon>Terriglobia</taxon>
        <taxon>Terriglobales</taxon>
        <taxon>Acidobacteriaceae</taxon>
        <taxon>Terriglobus</taxon>
    </lineage>
</organism>